<dbReference type="InParanoid" id="A0A5Q0BKD8"/>
<gene>
    <name evidence="1" type="ORF">F6R98_08580</name>
</gene>
<dbReference type="Proteomes" id="UP000325755">
    <property type="component" value="Chromosome"/>
</dbReference>
<proteinExistence type="predicted"/>
<organism evidence="1 2">
    <name type="scientific">Candidatus Methylospira mobilis</name>
    <dbReference type="NCBI Taxonomy" id="1808979"/>
    <lineage>
        <taxon>Bacteria</taxon>
        <taxon>Pseudomonadati</taxon>
        <taxon>Pseudomonadota</taxon>
        <taxon>Gammaproteobacteria</taxon>
        <taxon>Methylococcales</taxon>
        <taxon>Methylococcaceae</taxon>
        <taxon>Candidatus Methylospira</taxon>
    </lineage>
</organism>
<protein>
    <submittedName>
        <fullName evidence="1">YkgJ family cysteine cluster protein</fullName>
    </submittedName>
</protein>
<name>A0A5Q0BKD8_9GAMM</name>
<evidence type="ECO:0000313" key="2">
    <source>
        <dbReference type="Proteomes" id="UP000325755"/>
    </source>
</evidence>
<dbReference type="EMBL" id="CP044205">
    <property type="protein sequence ID" value="QFY42674.1"/>
    <property type="molecule type" value="Genomic_DNA"/>
</dbReference>
<dbReference type="InterPro" id="IPR005358">
    <property type="entry name" value="Puta_zinc/iron-chelating_dom"/>
</dbReference>
<evidence type="ECO:0000313" key="1">
    <source>
        <dbReference type="EMBL" id="QFY42674.1"/>
    </source>
</evidence>
<keyword evidence="2" id="KW-1185">Reference proteome</keyword>
<dbReference type="AlphaFoldDB" id="A0A5Q0BKD8"/>
<reference evidence="1 2" key="1">
    <citation type="submission" date="2019-09" db="EMBL/GenBank/DDBJ databases">
        <title>Ecophysiology of the spiral-shaped methanotroph Methylospira mobilis as revealed by the complete genome sequence.</title>
        <authorList>
            <person name="Oshkin I.Y."/>
            <person name="Dedysh S.N."/>
            <person name="Miroshnikov K."/>
            <person name="Danilova O.V."/>
            <person name="Hakobyan A."/>
            <person name="Liesack W."/>
        </authorList>
    </citation>
    <scope>NUCLEOTIDE SEQUENCE [LARGE SCALE GENOMIC DNA]</scope>
    <source>
        <strain evidence="1 2">Shm1</strain>
    </source>
</reference>
<dbReference type="Pfam" id="PF03692">
    <property type="entry name" value="CxxCxxCC"/>
    <property type="match status" value="1"/>
</dbReference>
<dbReference type="RefSeq" id="WP_153248669.1">
    <property type="nucleotide sequence ID" value="NZ_CP044205.1"/>
</dbReference>
<dbReference type="OrthoDB" id="71604at2"/>
<accession>A0A5Q0BKD8</accession>
<sequence>MPTAFLRKPGHSYQDPLARVWIACAEQVGFKVARTGDAFASSDGRGTLLIGSDELLDPDDNLGQMIFHELCHALIEGEDAERLQDWGLDNSSGRDTWRERACLRLQAFLAGQYGLREFFAPTTDFRVSFWSKLPADPFETEQACGGFREPSCVLARQAVRRSNLPRWRAPLHGALQSSAAIAAVTPKRLGADDSALPSLWAMAASQPVAHPLGHAPLAAYHAGKGHGCGDCAWRFQPHQTWRIFRRRSWRCRHSPELKLSGDESACVRWEARELLDCLRCGACCREAYDSVEVELDEPVRVTHPDLVLCDGKRCKLKRTEQNRCQALNGGGAPTEAYACSIYEDRPRTCREFERGGAHCLAARQKVGLSL</sequence>
<dbReference type="KEGG" id="mmob:F6R98_08580"/>